<sequence>MQSKSLSMHAACSGRTAIRILFKMDLTPSWETTCAQSNQMFTLGCIFPIFYLVLIADVSALGCPPLSEPEDGYIKYGHQSSQGNDYENGTVATLMCDRNRLDGPMHTTCTNGRWDPPQLADCEKKRKKEKSCKDIRHGTESNIIYSATENGRHPHMSTASKTCVNGAPVLGLSFANCVRGRWVPRPFGRCPTNI</sequence>
<comment type="caution">
    <text evidence="4">The sequence shown here is derived from an EMBL/GenBank/DDBJ whole genome shotgun (WGS) entry which is preliminary data.</text>
</comment>
<dbReference type="SMART" id="SM00032">
    <property type="entry name" value="CCP"/>
    <property type="match status" value="2"/>
</dbReference>
<keyword evidence="1" id="KW-1015">Disulfide bond</keyword>
<keyword evidence="5" id="KW-1185">Reference proteome</keyword>
<comment type="caution">
    <text evidence="2">Lacks conserved residue(s) required for the propagation of feature annotation.</text>
</comment>
<dbReference type="InterPro" id="IPR035976">
    <property type="entry name" value="Sushi/SCR/CCP_sf"/>
</dbReference>
<evidence type="ECO:0000256" key="2">
    <source>
        <dbReference type="PROSITE-ProRule" id="PRU00302"/>
    </source>
</evidence>
<reference evidence="5" key="1">
    <citation type="journal article" date="2015" name="Nat. Genet.">
        <title>The genome and transcriptome of the zoonotic hookworm Ancylostoma ceylanicum identify infection-specific gene families.</title>
        <authorList>
            <person name="Schwarz E.M."/>
            <person name="Hu Y."/>
            <person name="Antoshechkin I."/>
            <person name="Miller M.M."/>
            <person name="Sternberg P.W."/>
            <person name="Aroian R.V."/>
        </authorList>
    </citation>
    <scope>NUCLEOTIDE SEQUENCE</scope>
    <source>
        <strain evidence="5">HY135</strain>
    </source>
</reference>
<evidence type="ECO:0000313" key="5">
    <source>
        <dbReference type="Proteomes" id="UP000024635"/>
    </source>
</evidence>
<evidence type="ECO:0000313" key="4">
    <source>
        <dbReference type="EMBL" id="EYC42114.1"/>
    </source>
</evidence>
<dbReference type="EMBL" id="JARK01000142">
    <property type="protein sequence ID" value="EYC42114.1"/>
    <property type="molecule type" value="Genomic_DNA"/>
</dbReference>
<gene>
    <name evidence="4" type="primary">Acey_s0542.g3216</name>
    <name evidence="4" type="ORF">Y032_0542g3216</name>
</gene>
<protein>
    <recommendedName>
        <fullName evidence="3">Sushi domain-containing protein</fullName>
    </recommendedName>
</protein>
<dbReference type="InterPro" id="IPR000436">
    <property type="entry name" value="Sushi_SCR_CCP_dom"/>
</dbReference>
<organism evidence="4 5">
    <name type="scientific">Ancylostoma ceylanicum</name>
    <dbReference type="NCBI Taxonomy" id="53326"/>
    <lineage>
        <taxon>Eukaryota</taxon>
        <taxon>Metazoa</taxon>
        <taxon>Ecdysozoa</taxon>
        <taxon>Nematoda</taxon>
        <taxon>Chromadorea</taxon>
        <taxon>Rhabditida</taxon>
        <taxon>Rhabditina</taxon>
        <taxon>Rhabditomorpha</taxon>
        <taxon>Strongyloidea</taxon>
        <taxon>Ancylostomatidae</taxon>
        <taxon>Ancylostomatinae</taxon>
        <taxon>Ancylostoma</taxon>
    </lineage>
</organism>
<evidence type="ECO:0000259" key="3">
    <source>
        <dbReference type="PROSITE" id="PS50923"/>
    </source>
</evidence>
<dbReference type="Proteomes" id="UP000024635">
    <property type="component" value="Unassembled WGS sequence"/>
</dbReference>
<feature type="domain" description="Sushi" evidence="3">
    <location>
        <begin position="61"/>
        <end position="124"/>
    </location>
</feature>
<keyword evidence="2" id="KW-0768">Sushi</keyword>
<dbReference type="PROSITE" id="PS50923">
    <property type="entry name" value="SUSHI"/>
    <property type="match status" value="1"/>
</dbReference>
<evidence type="ECO:0000256" key="1">
    <source>
        <dbReference type="ARBA" id="ARBA00023157"/>
    </source>
</evidence>
<dbReference type="SUPFAM" id="SSF57535">
    <property type="entry name" value="Complement control module/SCR domain"/>
    <property type="match status" value="1"/>
</dbReference>
<proteinExistence type="predicted"/>
<dbReference type="Pfam" id="PF00084">
    <property type="entry name" value="Sushi"/>
    <property type="match status" value="1"/>
</dbReference>
<accession>A0A016WQP3</accession>
<name>A0A016WQP3_9BILA</name>
<dbReference type="AlphaFoldDB" id="A0A016WQP3"/>
<dbReference type="Gene3D" id="2.10.70.10">
    <property type="entry name" value="Complement Module, domain 1"/>
    <property type="match status" value="1"/>
</dbReference>